<dbReference type="EMBL" id="QKWP01000837">
    <property type="protein sequence ID" value="RIB14375.1"/>
    <property type="molecule type" value="Genomic_DNA"/>
</dbReference>
<name>A0A397UW77_9GLOM</name>
<dbReference type="Proteomes" id="UP000266673">
    <property type="component" value="Unassembled WGS sequence"/>
</dbReference>
<protein>
    <submittedName>
        <fullName evidence="1">Uncharacterized protein</fullName>
    </submittedName>
</protein>
<reference evidence="1 2" key="1">
    <citation type="submission" date="2018-06" db="EMBL/GenBank/DDBJ databases">
        <title>Comparative genomics reveals the genomic features of Rhizophagus irregularis, R. cerebriforme, R. diaphanum and Gigaspora rosea, and their symbiotic lifestyle signature.</title>
        <authorList>
            <person name="Morin E."/>
            <person name="San Clemente H."/>
            <person name="Chen E.C.H."/>
            <person name="De La Providencia I."/>
            <person name="Hainaut M."/>
            <person name="Kuo A."/>
            <person name="Kohler A."/>
            <person name="Murat C."/>
            <person name="Tang N."/>
            <person name="Roy S."/>
            <person name="Loubradou J."/>
            <person name="Henrissat B."/>
            <person name="Grigoriev I.V."/>
            <person name="Corradi N."/>
            <person name="Roux C."/>
            <person name="Martin F.M."/>
        </authorList>
    </citation>
    <scope>NUCLEOTIDE SEQUENCE [LARGE SCALE GENOMIC DNA]</scope>
    <source>
        <strain evidence="1 2">DAOM 194757</strain>
    </source>
</reference>
<dbReference type="OrthoDB" id="2446214at2759"/>
<evidence type="ECO:0000313" key="2">
    <source>
        <dbReference type="Proteomes" id="UP000266673"/>
    </source>
</evidence>
<sequence>MIEGQLTVYDLPTCPPFGAYTALYKSWEFNKSSTSFFTLEWRAYNPLNSYYVISEIACSYDAGNSRHISVPNAIETKAIMSVCGELYKGNNMIQILTSEIEWNYTYSLVEILYQNKKPNLRQTKVVFGENEEYHEEKDSAKELENKA</sequence>
<comment type="caution">
    <text evidence="1">The sequence shown here is derived from an EMBL/GenBank/DDBJ whole genome shotgun (WGS) entry which is preliminary data.</text>
</comment>
<accession>A0A397UW77</accession>
<organism evidence="1 2">
    <name type="scientific">Gigaspora rosea</name>
    <dbReference type="NCBI Taxonomy" id="44941"/>
    <lineage>
        <taxon>Eukaryota</taxon>
        <taxon>Fungi</taxon>
        <taxon>Fungi incertae sedis</taxon>
        <taxon>Mucoromycota</taxon>
        <taxon>Glomeromycotina</taxon>
        <taxon>Glomeromycetes</taxon>
        <taxon>Diversisporales</taxon>
        <taxon>Gigasporaceae</taxon>
        <taxon>Gigaspora</taxon>
    </lineage>
</organism>
<keyword evidence="2" id="KW-1185">Reference proteome</keyword>
<proteinExistence type="predicted"/>
<dbReference type="AlphaFoldDB" id="A0A397UW77"/>
<evidence type="ECO:0000313" key="1">
    <source>
        <dbReference type="EMBL" id="RIB14375.1"/>
    </source>
</evidence>
<gene>
    <name evidence="1" type="ORF">C2G38_2195351</name>
</gene>